<gene>
    <name evidence="1" type="ORF">METZ01_LOCUS303870</name>
</gene>
<dbReference type="InterPro" id="IPR007814">
    <property type="entry name" value="PaaA_PaaC"/>
</dbReference>
<proteinExistence type="predicted"/>
<organism evidence="1">
    <name type="scientific">marine metagenome</name>
    <dbReference type="NCBI Taxonomy" id="408172"/>
    <lineage>
        <taxon>unclassified sequences</taxon>
        <taxon>metagenomes</taxon>
        <taxon>ecological metagenomes</taxon>
    </lineage>
</organism>
<dbReference type="AlphaFoldDB" id="A0A382MQK6"/>
<dbReference type="Gene3D" id="1.20.1260.10">
    <property type="match status" value="1"/>
</dbReference>
<dbReference type="Pfam" id="PF05138">
    <property type="entry name" value="PaaA_PaaC"/>
    <property type="match status" value="1"/>
</dbReference>
<accession>A0A382MQK6</accession>
<sequence>MGDDALILGQRLSQWAYKGPFLEEDIALSNIS</sequence>
<reference evidence="1" key="1">
    <citation type="submission" date="2018-05" db="EMBL/GenBank/DDBJ databases">
        <authorList>
            <person name="Lanie J.A."/>
            <person name="Ng W.-L."/>
            <person name="Kazmierczak K.M."/>
            <person name="Andrzejewski T.M."/>
            <person name="Davidsen T.M."/>
            <person name="Wayne K.J."/>
            <person name="Tettelin H."/>
            <person name="Glass J.I."/>
            <person name="Rusch D."/>
            <person name="Podicherti R."/>
            <person name="Tsui H.-C.T."/>
            <person name="Winkler M.E."/>
        </authorList>
    </citation>
    <scope>NUCLEOTIDE SEQUENCE</scope>
</reference>
<dbReference type="InterPro" id="IPR012347">
    <property type="entry name" value="Ferritin-like"/>
</dbReference>
<evidence type="ECO:0000313" key="1">
    <source>
        <dbReference type="EMBL" id="SVC51016.1"/>
    </source>
</evidence>
<dbReference type="SUPFAM" id="SSF47240">
    <property type="entry name" value="Ferritin-like"/>
    <property type="match status" value="1"/>
</dbReference>
<dbReference type="InterPro" id="IPR009078">
    <property type="entry name" value="Ferritin-like_SF"/>
</dbReference>
<dbReference type="GO" id="GO:0010124">
    <property type="term" value="P:phenylacetate catabolic process"/>
    <property type="evidence" value="ECO:0007669"/>
    <property type="project" value="InterPro"/>
</dbReference>
<dbReference type="EMBL" id="UINC01095160">
    <property type="protein sequence ID" value="SVC51016.1"/>
    <property type="molecule type" value="Genomic_DNA"/>
</dbReference>
<protein>
    <submittedName>
        <fullName evidence="1">Uncharacterized protein</fullName>
    </submittedName>
</protein>
<name>A0A382MQK6_9ZZZZ</name>
<feature type="non-terminal residue" evidence="1">
    <location>
        <position position="32"/>
    </location>
</feature>